<sequence length="110" mass="12424">MQGSDYSTWVAVPNAQFKVMKGESFLSRYEVSQRSSKSFCTQCGTTVFAINGKHFLDHKMVILGSIELCTSEHYVSELFPQMQVYTQDKAHWVSVHPEVPVFAGENENGK</sequence>
<accession>A0AAV5NVW8</accession>
<dbReference type="Pfam" id="PF04828">
    <property type="entry name" value="GFA"/>
    <property type="match status" value="1"/>
</dbReference>
<evidence type="ECO:0000256" key="2">
    <source>
        <dbReference type="ARBA" id="ARBA00022723"/>
    </source>
</evidence>
<organism evidence="5 6">
    <name type="scientific">Vibrio penaeicida</name>
    <dbReference type="NCBI Taxonomy" id="104609"/>
    <lineage>
        <taxon>Bacteria</taxon>
        <taxon>Pseudomonadati</taxon>
        <taxon>Pseudomonadota</taxon>
        <taxon>Gammaproteobacteria</taxon>
        <taxon>Vibrionales</taxon>
        <taxon>Vibrionaceae</taxon>
        <taxon>Vibrio</taxon>
    </lineage>
</organism>
<comment type="caution">
    <text evidence="5">The sequence shown here is derived from an EMBL/GenBank/DDBJ whole genome shotgun (WGS) entry which is preliminary data.</text>
</comment>
<dbReference type="Proteomes" id="UP001156690">
    <property type="component" value="Unassembled WGS sequence"/>
</dbReference>
<dbReference type="SUPFAM" id="SSF51316">
    <property type="entry name" value="Mss4-like"/>
    <property type="match status" value="1"/>
</dbReference>
<dbReference type="InterPro" id="IPR011057">
    <property type="entry name" value="Mss4-like_sf"/>
</dbReference>
<dbReference type="GO" id="GO:0016846">
    <property type="term" value="F:carbon-sulfur lyase activity"/>
    <property type="evidence" value="ECO:0007669"/>
    <property type="project" value="InterPro"/>
</dbReference>
<dbReference type="EMBL" id="BSNX01000055">
    <property type="protein sequence ID" value="GLQ74412.1"/>
    <property type="molecule type" value="Genomic_DNA"/>
</dbReference>
<gene>
    <name evidence="5" type="ORF">GCM10007932_37730</name>
</gene>
<keyword evidence="3" id="KW-0862">Zinc</keyword>
<proteinExistence type="inferred from homology"/>
<dbReference type="GO" id="GO:0046872">
    <property type="term" value="F:metal ion binding"/>
    <property type="evidence" value="ECO:0007669"/>
    <property type="project" value="UniProtKB-KW"/>
</dbReference>
<protein>
    <recommendedName>
        <fullName evidence="4">CENP-V/GFA domain-containing protein</fullName>
    </recommendedName>
</protein>
<comment type="similarity">
    <text evidence="1">Belongs to the Gfa family.</text>
</comment>
<keyword evidence="6" id="KW-1185">Reference proteome</keyword>
<evidence type="ECO:0000313" key="5">
    <source>
        <dbReference type="EMBL" id="GLQ74412.1"/>
    </source>
</evidence>
<evidence type="ECO:0000256" key="3">
    <source>
        <dbReference type="ARBA" id="ARBA00022833"/>
    </source>
</evidence>
<dbReference type="AlphaFoldDB" id="A0AAV5NVW8"/>
<evidence type="ECO:0000256" key="1">
    <source>
        <dbReference type="ARBA" id="ARBA00005495"/>
    </source>
</evidence>
<evidence type="ECO:0000259" key="4">
    <source>
        <dbReference type="Pfam" id="PF04828"/>
    </source>
</evidence>
<name>A0AAV5NVW8_9VIBR</name>
<evidence type="ECO:0000313" key="6">
    <source>
        <dbReference type="Proteomes" id="UP001156690"/>
    </source>
</evidence>
<reference evidence="6" key="1">
    <citation type="journal article" date="2019" name="Int. J. Syst. Evol. Microbiol.">
        <title>The Global Catalogue of Microorganisms (GCM) 10K type strain sequencing project: providing services to taxonomists for standard genome sequencing and annotation.</title>
        <authorList>
            <consortium name="The Broad Institute Genomics Platform"/>
            <consortium name="The Broad Institute Genome Sequencing Center for Infectious Disease"/>
            <person name="Wu L."/>
            <person name="Ma J."/>
        </authorList>
    </citation>
    <scope>NUCLEOTIDE SEQUENCE [LARGE SCALE GENOMIC DNA]</scope>
    <source>
        <strain evidence="6">NBRC 15640</strain>
    </source>
</reference>
<keyword evidence="2" id="KW-0479">Metal-binding</keyword>
<feature type="domain" description="CENP-V/GFA" evidence="4">
    <location>
        <begin position="2"/>
        <end position="87"/>
    </location>
</feature>
<dbReference type="Gene3D" id="3.90.1590.10">
    <property type="entry name" value="glutathione-dependent formaldehyde- activating enzyme (gfa)"/>
    <property type="match status" value="1"/>
</dbReference>
<dbReference type="InterPro" id="IPR006913">
    <property type="entry name" value="CENP-V/GFA"/>
</dbReference>